<dbReference type="Proteomes" id="UP000230069">
    <property type="component" value="Unassembled WGS sequence"/>
</dbReference>
<dbReference type="PANTHER" id="PTHR11926">
    <property type="entry name" value="GLUCOSYL/GLUCURONOSYL TRANSFERASES"/>
    <property type="match status" value="1"/>
</dbReference>
<dbReference type="GO" id="GO:0080044">
    <property type="term" value="F:quercetin 7-O-glucosyltransferase activity"/>
    <property type="evidence" value="ECO:0007669"/>
    <property type="project" value="TreeGrafter"/>
</dbReference>
<organism evidence="4 5">
    <name type="scientific">Aquilegia coerulea</name>
    <name type="common">Rocky mountain columbine</name>
    <dbReference type="NCBI Taxonomy" id="218851"/>
    <lineage>
        <taxon>Eukaryota</taxon>
        <taxon>Viridiplantae</taxon>
        <taxon>Streptophyta</taxon>
        <taxon>Embryophyta</taxon>
        <taxon>Tracheophyta</taxon>
        <taxon>Spermatophyta</taxon>
        <taxon>Magnoliopsida</taxon>
        <taxon>Ranunculales</taxon>
        <taxon>Ranunculaceae</taxon>
        <taxon>Thalictroideae</taxon>
        <taxon>Aquilegia</taxon>
    </lineage>
</organism>
<dbReference type="CDD" id="cd03784">
    <property type="entry name" value="GT1_Gtf-like"/>
    <property type="match status" value="1"/>
</dbReference>
<evidence type="ECO:0000313" key="5">
    <source>
        <dbReference type="Proteomes" id="UP000230069"/>
    </source>
</evidence>
<keyword evidence="2 3" id="KW-0808">Transferase</keyword>
<comment type="similarity">
    <text evidence="1 3">Belongs to the UDP-glycosyltransferase family.</text>
</comment>
<dbReference type="InParanoid" id="A0A2G5D2U9"/>
<dbReference type="InterPro" id="IPR035595">
    <property type="entry name" value="UDP_glycos_trans_CS"/>
</dbReference>
<dbReference type="EMBL" id="KZ305047">
    <property type="protein sequence ID" value="PIA37537.1"/>
    <property type="molecule type" value="Genomic_DNA"/>
</dbReference>
<evidence type="ECO:0000313" key="4">
    <source>
        <dbReference type="EMBL" id="PIA37537.1"/>
    </source>
</evidence>
<proteinExistence type="inferred from homology"/>
<protein>
    <submittedName>
        <fullName evidence="4">Uncharacterized protein</fullName>
    </submittedName>
</protein>
<name>A0A2G5D2U9_AQUCA</name>
<evidence type="ECO:0000256" key="2">
    <source>
        <dbReference type="ARBA" id="ARBA00022679"/>
    </source>
</evidence>
<dbReference type="InterPro" id="IPR002213">
    <property type="entry name" value="UDP_glucos_trans"/>
</dbReference>
<keyword evidence="5" id="KW-1185">Reference proteome</keyword>
<dbReference type="AlphaFoldDB" id="A0A2G5D2U9"/>
<reference evidence="4 5" key="1">
    <citation type="submission" date="2017-09" db="EMBL/GenBank/DDBJ databases">
        <title>WGS assembly of Aquilegia coerulea Goldsmith.</title>
        <authorList>
            <person name="Hodges S."/>
            <person name="Kramer E."/>
            <person name="Nordborg M."/>
            <person name="Tomkins J."/>
            <person name="Borevitz J."/>
            <person name="Derieg N."/>
            <person name="Yan J."/>
            <person name="Mihaltcheva S."/>
            <person name="Hayes R.D."/>
            <person name="Rokhsar D."/>
        </authorList>
    </citation>
    <scope>NUCLEOTIDE SEQUENCE [LARGE SCALE GENOMIC DNA]</scope>
    <source>
        <strain evidence="5">cv. Goldsmith</strain>
    </source>
</reference>
<dbReference type="PROSITE" id="PS00375">
    <property type="entry name" value="UDPGT"/>
    <property type="match status" value="1"/>
</dbReference>
<gene>
    <name evidence="4" type="ORF">AQUCO_03000247v1</name>
</gene>
<dbReference type="OrthoDB" id="5835829at2759"/>
<accession>A0A2G5D2U9</accession>
<dbReference type="GO" id="GO:0080043">
    <property type="term" value="F:quercetin 3-O-glucosyltransferase activity"/>
    <property type="evidence" value="ECO:0007669"/>
    <property type="project" value="TreeGrafter"/>
</dbReference>
<evidence type="ECO:0000256" key="3">
    <source>
        <dbReference type="RuleBase" id="RU003718"/>
    </source>
</evidence>
<dbReference type="PANTHER" id="PTHR11926:SF774">
    <property type="entry name" value="UDP-GLYCOSYLTRANSFERASE 85A1-RELATED"/>
    <property type="match status" value="1"/>
</dbReference>
<dbReference type="FunCoup" id="A0A2G5D2U9">
    <property type="interactions" value="62"/>
</dbReference>
<dbReference type="Gene3D" id="3.40.50.2000">
    <property type="entry name" value="Glycogen Phosphorylase B"/>
    <property type="match status" value="2"/>
</dbReference>
<dbReference type="Pfam" id="PF00201">
    <property type="entry name" value="UDPGT"/>
    <property type="match status" value="1"/>
</dbReference>
<dbReference type="SUPFAM" id="SSF53756">
    <property type="entry name" value="UDP-Glycosyltransferase/glycogen phosphorylase"/>
    <property type="match status" value="1"/>
</dbReference>
<sequence length="388" mass="42705">MSSSTSADCHVVAVPYPGRGHINPMMNLCKLLVSKLSNLTITFVVTEEWLGIIGSSPKPSGITIQSIPNVIPSESIRASVFLEFLKAVDTKMEAPVEMLLDQLQLPVSTIIADVAMPWALALGQRKNIPVVSLWTISFDRGAEVIDYIPGITPTRLEDLPAIFSGNGKKILPDILNAFNSMKKSQFYCVGPSIPHNTLDSKNDANLDYFKWLNSQLAKSVLYVSLGSFLSVPGEQINEIVEGIRESGVRYFWVARGDTMRIQEACGKMGLVVPWCDQLKVLCHSSVGVFLTHCGWNSTLEGVYAGVPVLTFPIGFDQTTDGEIIVDDWKIGMKCFMSLDEDESKKMRRNASELKETCKQALSKGGSSEANLKAFVRNIKMSLICLPYN</sequence>
<keyword evidence="3" id="KW-0328">Glycosyltransferase</keyword>
<evidence type="ECO:0000256" key="1">
    <source>
        <dbReference type="ARBA" id="ARBA00009995"/>
    </source>
</evidence>